<name>A0A6P6P3T3_CARAU</name>
<keyword evidence="8" id="KW-0472">Membrane</keyword>
<evidence type="ECO:0000313" key="10">
    <source>
        <dbReference type="Proteomes" id="UP000515129"/>
    </source>
</evidence>
<keyword evidence="6" id="KW-0325">Glycoprotein</keyword>
<dbReference type="SMART" id="SM00207">
    <property type="entry name" value="TNF"/>
    <property type="match status" value="1"/>
</dbReference>
<dbReference type="GO" id="GO:0030890">
    <property type="term" value="P:positive regulation of B cell proliferation"/>
    <property type="evidence" value="ECO:0007669"/>
    <property type="project" value="TreeGrafter"/>
</dbReference>
<comment type="subcellular location">
    <subcellularLocation>
        <location evidence="1">Secreted</location>
    </subcellularLocation>
</comment>
<protein>
    <submittedName>
        <fullName evidence="11">Tumor necrosis factor ligand superfamily member 13 isoform X1</fullName>
    </submittedName>
</protein>
<dbReference type="GO" id="GO:0006955">
    <property type="term" value="P:immune response"/>
    <property type="evidence" value="ECO:0007669"/>
    <property type="project" value="InterPro"/>
</dbReference>
<evidence type="ECO:0000256" key="8">
    <source>
        <dbReference type="SAM" id="Phobius"/>
    </source>
</evidence>
<evidence type="ECO:0000256" key="5">
    <source>
        <dbReference type="ARBA" id="ARBA00023157"/>
    </source>
</evidence>
<evidence type="ECO:0000256" key="7">
    <source>
        <dbReference type="SAM" id="MobiDB-lite"/>
    </source>
</evidence>
<dbReference type="GO" id="GO:0016020">
    <property type="term" value="C:membrane"/>
    <property type="evidence" value="ECO:0007669"/>
    <property type="project" value="InterPro"/>
</dbReference>
<dbReference type="RefSeq" id="XP_026115776.1">
    <property type="nucleotide sequence ID" value="XM_026259991.1"/>
</dbReference>
<dbReference type="GO" id="GO:0005615">
    <property type="term" value="C:extracellular space"/>
    <property type="evidence" value="ECO:0007669"/>
    <property type="project" value="UniProtKB-KW"/>
</dbReference>
<evidence type="ECO:0000256" key="1">
    <source>
        <dbReference type="ARBA" id="ARBA00004613"/>
    </source>
</evidence>
<dbReference type="GO" id="GO:0005164">
    <property type="term" value="F:tumor necrosis factor receptor binding"/>
    <property type="evidence" value="ECO:0007669"/>
    <property type="project" value="InterPro"/>
</dbReference>
<feature type="compositionally biased region" description="Basic and acidic residues" evidence="7">
    <location>
        <begin position="96"/>
        <end position="106"/>
    </location>
</feature>
<proteinExistence type="inferred from homology"/>
<accession>A0A6P6P3T3</accession>
<dbReference type="InterPro" id="IPR051748">
    <property type="entry name" value="TNF_Ligand_Superfamily"/>
</dbReference>
<keyword evidence="3" id="KW-0202">Cytokine</keyword>
<organism evidence="10 11">
    <name type="scientific">Carassius auratus</name>
    <name type="common">Goldfish</name>
    <dbReference type="NCBI Taxonomy" id="7957"/>
    <lineage>
        <taxon>Eukaryota</taxon>
        <taxon>Metazoa</taxon>
        <taxon>Chordata</taxon>
        <taxon>Craniata</taxon>
        <taxon>Vertebrata</taxon>
        <taxon>Euteleostomi</taxon>
        <taxon>Actinopterygii</taxon>
        <taxon>Neopterygii</taxon>
        <taxon>Teleostei</taxon>
        <taxon>Ostariophysi</taxon>
        <taxon>Cypriniformes</taxon>
        <taxon>Cyprinidae</taxon>
        <taxon>Cyprininae</taxon>
        <taxon>Carassius</taxon>
    </lineage>
</organism>
<comment type="similarity">
    <text evidence="2">Belongs to the tumor necrosis factor family.</text>
</comment>
<evidence type="ECO:0000256" key="3">
    <source>
        <dbReference type="ARBA" id="ARBA00022514"/>
    </source>
</evidence>
<evidence type="ECO:0000256" key="2">
    <source>
        <dbReference type="ARBA" id="ARBA00008670"/>
    </source>
</evidence>
<keyword evidence="10" id="KW-1185">Reference proteome</keyword>
<keyword evidence="8" id="KW-1133">Transmembrane helix</keyword>
<gene>
    <name evidence="11" type="primary">tnfsf13</name>
</gene>
<sequence>MNNHNIPASVRKVKVEALKRLLVFTVACTCVSVMYIQWTYIWMLRSEMAEITRLLRPLDTAVKEGGICCDSAVCYGATSCYKVSCYHRFPERRTHAEGRDKRDVSKQRKQRKRRETEQHTFLHLVPVSSQTYNDHDTTVLSWAVGQSRGEGLQVSADTVTVETEGTYFIYSQVLYKDTTWVMGHVITKRHKGAETKLMKCLKSMPSNVSQPLNTCYTAGIYFLESGSTLQLSVPRKSAELILTAHATFMGLFNI</sequence>
<feature type="region of interest" description="Disordered" evidence="7">
    <location>
        <begin position="96"/>
        <end position="116"/>
    </location>
</feature>
<dbReference type="Pfam" id="PF00229">
    <property type="entry name" value="TNF"/>
    <property type="match status" value="1"/>
</dbReference>
<dbReference type="InterPro" id="IPR008983">
    <property type="entry name" value="Tumour_necrosis_fac-like_dom"/>
</dbReference>
<feature type="domain" description="THD" evidence="9">
    <location>
        <begin position="120"/>
        <end position="254"/>
    </location>
</feature>
<dbReference type="CTD" id="8741"/>
<dbReference type="PROSITE" id="PS50049">
    <property type="entry name" value="THD_2"/>
    <property type="match status" value="1"/>
</dbReference>
<dbReference type="Gene3D" id="2.60.120.40">
    <property type="match status" value="1"/>
</dbReference>
<dbReference type="PANTHER" id="PTHR15151:SF24">
    <property type="entry name" value="A PROLIFERATION-INDUCING LIGAND-LIKE PROTEIN-RELATED"/>
    <property type="match status" value="1"/>
</dbReference>
<keyword evidence="8" id="KW-0812">Transmembrane</keyword>
<dbReference type="SUPFAM" id="SSF49842">
    <property type="entry name" value="TNF-like"/>
    <property type="match status" value="1"/>
</dbReference>
<evidence type="ECO:0000259" key="9">
    <source>
        <dbReference type="PROSITE" id="PS50049"/>
    </source>
</evidence>
<dbReference type="Proteomes" id="UP000515129">
    <property type="component" value="Unplaced"/>
</dbReference>
<dbReference type="KEGG" id="caua:113094280"/>
<feature type="transmembrane region" description="Helical" evidence="8">
    <location>
        <begin position="21"/>
        <end position="43"/>
    </location>
</feature>
<dbReference type="PANTHER" id="PTHR15151">
    <property type="entry name" value="PROTEIN EIGER"/>
    <property type="match status" value="1"/>
</dbReference>
<evidence type="ECO:0000256" key="6">
    <source>
        <dbReference type="ARBA" id="ARBA00023180"/>
    </source>
</evidence>
<dbReference type="OrthoDB" id="5947373at2759"/>
<dbReference type="AlphaFoldDB" id="A0A6P6P3T3"/>
<keyword evidence="4" id="KW-0964">Secreted</keyword>
<reference evidence="11" key="1">
    <citation type="submission" date="2025-08" db="UniProtKB">
        <authorList>
            <consortium name="RefSeq"/>
        </authorList>
    </citation>
    <scope>IDENTIFICATION</scope>
    <source>
        <strain evidence="11">Wakin</strain>
        <tissue evidence="11">Muscle</tissue>
    </source>
</reference>
<keyword evidence="5" id="KW-1015">Disulfide bond</keyword>
<evidence type="ECO:0000313" key="11">
    <source>
        <dbReference type="RefSeq" id="XP_026115776.1"/>
    </source>
</evidence>
<evidence type="ECO:0000256" key="4">
    <source>
        <dbReference type="ARBA" id="ARBA00022525"/>
    </source>
</evidence>
<dbReference type="InterPro" id="IPR006052">
    <property type="entry name" value="TNF_dom"/>
</dbReference>
<dbReference type="GO" id="GO:0005125">
    <property type="term" value="F:cytokine activity"/>
    <property type="evidence" value="ECO:0007669"/>
    <property type="project" value="UniProtKB-KW"/>
</dbReference>